<evidence type="ECO:0000313" key="6">
    <source>
        <dbReference type="EMBL" id="SFQ04896.1"/>
    </source>
</evidence>
<evidence type="ECO:0000259" key="5">
    <source>
        <dbReference type="SMART" id="SM00829"/>
    </source>
</evidence>
<dbReference type="STRING" id="937334.SAMN05444406_11073"/>
<dbReference type="Pfam" id="PF00107">
    <property type="entry name" value="ADH_zinc_N"/>
    <property type="match status" value="1"/>
</dbReference>
<dbReference type="EMBL" id="FOXR01000010">
    <property type="protein sequence ID" value="SFQ04896.1"/>
    <property type="molecule type" value="Genomic_DNA"/>
</dbReference>
<evidence type="ECO:0000256" key="3">
    <source>
        <dbReference type="ARBA" id="ARBA00023002"/>
    </source>
</evidence>
<reference evidence="6 7" key="1">
    <citation type="submission" date="2016-10" db="EMBL/GenBank/DDBJ databases">
        <authorList>
            <person name="de Groot N.N."/>
        </authorList>
    </citation>
    <scope>NUCLEOTIDE SEQUENCE [LARGE SCALE GENOMIC DNA]</scope>
    <source>
        <strain evidence="6 7">DSM 20678</strain>
    </source>
</reference>
<dbReference type="Proteomes" id="UP000198577">
    <property type="component" value="Unassembled WGS sequence"/>
</dbReference>
<keyword evidence="7" id="KW-1185">Reference proteome</keyword>
<dbReference type="InterPro" id="IPR020843">
    <property type="entry name" value="ER"/>
</dbReference>
<keyword evidence="2 4" id="KW-0862">Zinc</keyword>
<dbReference type="PROSITE" id="PS00059">
    <property type="entry name" value="ADH_ZINC"/>
    <property type="match status" value="1"/>
</dbReference>
<dbReference type="InterPro" id="IPR013154">
    <property type="entry name" value="ADH-like_N"/>
</dbReference>
<feature type="domain" description="Enoyl reductase (ER)" evidence="5">
    <location>
        <begin position="13"/>
        <end position="343"/>
    </location>
</feature>
<dbReference type="PANTHER" id="PTHR43401:SF2">
    <property type="entry name" value="L-THREONINE 3-DEHYDROGENASE"/>
    <property type="match status" value="1"/>
</dbReference>
<sequence length="347" mass="38207">MSTMNVVKKQGPGRGIEITTDAIPEPAPDEVLIKVNIAGICGTDLHIYRWDAWAESRVKPPLIIGHEFIGTIYALGKNVKHLQIGQRVSAEGHITCGHCKYCRNGQGHICKDVKILGVDRNGCFAEFVCVPAENVWPVHPDIPDFYGALFDPLGNAMHTVMAQPVSMKNVLITGAGSIGLFAIPIAKESGAKKVIVVEPNPFKREIALKVGADHVLDFYDSDIRRKILDYTDELGPDVFLEMSGNGQSLRLGLELLSNGGEVSLLGIPPREVELNLAEQIIFKGITIRGITGRRMFETWYQCESFLLKNGKVIDPIITHVLDLEDVEKGFMEMEANKAIKVLLKVSK</sequence>
<comment type="cofactor">
    <cofactor evidence="4">
        <name>Zn(2+)</name>
        <dbReference type="ChEBI" id="CHEBI:29105"/>
    </cofactor>
</comment>
<dbReference type="InterPro" id="IPR050129">
    <property type="entry name" value="Zn_alcohol_dh"/>
</dbReference>
<dbReference type="InterPro" id="IPR013149">
    <property type="entry name" value="ADH-like_C"/>
</dbReference>
<comment type="similarity">
    <text evidence="4">Belongs to the zinc-containing alcohol dehydrogenase family.</text>
</comment>
<evidence type="ECO:0000313" key="7">
    <source>
        <dbReference type="Proteomes" id="UP000198577"/>
    </source>
</evidence>
<dbReference type="SUPFAM" id="SSF51735">
    <property type="entry name" value="NAD(P)-binding Rossmann-fold domains"/>
    <property type="match status" value="1"/>
</dbReference>
<protein>
    <submittedName>
        <fullName evidence="6">L-threonine 3-dehydrogenase</fullName>
    </submittedName>
</protein>
<gene>
    <name evidence="6" type="ORF">SAMN05444406_11073</name>
</gene>
<organism evidence="6 7">
    <name type="scientific">Caldicoprobacter faecalis</name>
    <dbReference type="NCBI Taxonomy" id="937334"/>
    <lineage>
        <taxon>Bacteria</taxon>
        <taxon>Bacillati</taxon>
        <taxon>Bacillota</taxon>
        <taxon>Clostridia</taxon>
        <taxon>Caldicoprobacterales</taxon>
        <taxon>Caldicoprobacteraceae</taxon>
        <taxon>Caldicoprobacter</taxon>
    </lineage>
</organism>
<dbReference type="Gene3D" id="3.40.50.720">
    <property type="entry name" value="NAD(P)-binding Rossmann-like Domain"/>
    <property type="match status" value="1"/>
</dbReference>
<name>A0A1I5VD59_9FIRM</name>
<dbReference type="RefSeq" id="WP_025747993.1">
    <property type="nucleotide sequence ID" value="NZ_FOXR01000010.1"/>
</dbReference>
<dbReference type="GO" id="GO:0008270">
    <property type="term" value="F:zinc ion binding"/>
    <property type="evidence" value="ECO:0007669"/>
    <property type="project" value="InterPro"/>
</dbReference>
<accession>A0A1I5VD59</accession>
<dbReference type="GO" id="GO:0016491">
    <property type="term" value="F:oxidoreductase activity"/>
    <property type="evidence" value="ECO:0007669"/>
    <property type="project" value="UniProtKB-KW"/>
</dbReference>
<dbReference type="PANTHER" id="PTHR43401">
    <property type="entry name" value="L-THREONINE 3-DEHYDROGENASE"/>
    <property type="match status" value="1"/>
</dbReference>
<dbReference type="NCBIfam" id="NF003808">
    <property type="entry name" value="PRK05396.1"/>
    <property type="match status" value="1"/>
</dbReference>
<evidence type="ECO:0000256" key="1">
    <source>
        <dbReference type="ARBA" id="ARBA00022723"/>
    </source>
</evidence>
<dbReference type="InterPro" id="IPR011032">
    <property type="entry name" value="GroES-like_sf"/>
</dbReference>
<dbReference type="InterPro" id="IPR036291">
    <property type="entry name" value="NAD(P)-bd_dom_sf"/>
</dbReference>
<dbReference type="SMART" id="SM00829">
    <property type="entry name" value="PKS_ER"/>
    <property type="match status" value="1"/>
</dbReference>
<evidence type="ECO:0000256" key="2">
    <source>
        <dbReference type="ARBA" id="ARBA00022833"/>
    </source>
</evidence>
<dbReference type="InterPro" id="IPR002328">
    <property type="entry name" value="ADH_Zn_CS"/>
</dbReference>
<dbReference type="AlphaFoldDB" id="A0A1I5VD59"/>
<keyword evidence="3" id="KW-0560">Oxidoreductase</keyword>
<evidence type="ECO:0000256" key="4">
    <source>
        <dbReference type="RuleBase" id="RU361277"/>
    </source>
</evidence>
<dbReference type="Pfam" id="PF08240">
    <property type="entry name" value="ADH_N"/>
    <property type="match status" value="1"/>
</dbReference>
<keyword evidence="1 4" id="KW-0479">Metal-binding</keyword>
<dbReference type="OrthoDB" id="9769198at2"/>
<dbReference type="Gene3D" id="3.90.180.10">
    <property type="entry name" value="Medium-chain alcohol dehydrogenases, catalytic domain"/>
    <property type="match status" value="1"/>
</dbReference>
<dbReference type="SUPFAM" id="SSF50129">
    <property type="entry name" value="GroES-like"/>
    <property type="match status" value="1"/>
</dbReference>
<proteinExistence type="inferred from homology"/>